<organism evidence="1 2">
    <name type="scientific">Phlebia brevispora</name>
    <dbReference type="NCBI Taxonomy" id="194682"/>
    <lineage>
        <taxon>Eukaryota</taxon>
        <taxon>Fungi</taxon>
        <taxon>Dikarya</taxon>
        <taxon>Basidiomycota</taxon>
        <taxon>Agaricomycotina</taxon>
        <taxon>Agaricomycetes</taxon>
        <taxon>Polyporales</taxon>
        <taxon>Meruliaceae</taxon>
        <taxon>Phlebia</taxon>
    </lineage>
</organism>
<evidence type="ECO:0000313" key="2">
    <source>
        <dbReference type="Proteomes" id="UP001148662"/>
    </source>
</evidence>
<evidence type="ECO:0000313" key="1">
    <source>
        <dbReference type="EMBL" id="KAJ3556333.1"/>
    </source>
</evidence>
<sequence>MAPPVLNANHEKLDYLGSAEFCRRQTVHGVIPKRTSAELHNSAEFTSLHVTSDVLNMSTTITKDGVIDYPIADGMSLVNVWSYAPNANGPKIVAKQGYIDISRGPSSIDDQFTMFAIAHNVSITGGCAIQFEVQYSVISLPTEVKFALAGGIILRYNGTTFDWVWWDQHGFHEIARSTVRLGDATFHQITLCLCPTAIVVFEDGNYMGKWETSVTAEVTPRFDWQILMKNASLSAQLRNILVVPSAFVPAVGTPWDIAFSDTCIPPADLWQVDKRKGDPIPISFLADGFMRAATQSLSIRDSWVFPKVVVRMAPCGLAMFRMRVNASGGSETKVTLMGNNILRITNNGKSLEWDKWESDHFVKLSNSSLKVGSDWAVVMLVYSQTSISLLENGVYRYTQKYNDSGAPWEACFSIQHLDVNTAVSVDLSNVRCVPLGKTAEMLIQDLQPTLLAYYPLKGDVAEAICTMPALDLTPYAGYVPTFVQGIFGKAAQFSGQGGALALPLYPYGRSFPSYTLALWVRVDTFPAQKAGIVGPLCVRSDGRIDFTFVYSDIASYKQTIFTSVKPIPQGQWVSLIATYTYEESRFAMFVDGALDSIVYTTQDNSSQAAVLPMYGLVGACTDPSGQLSVLNGQVGDVMFFRQHIHNVIALALANKSVTREGDQRVERRLIPLFMPFLLILAFGIVQTAVVTMTLHDMRPETPTLQEVVDRIVNKVGRPAAPGKRVTRADINIDDDYPITLDVGGEGPLNVSGLVTGFDGAININEMEDVSVGVKAKIPYYLVMVQKWATNPGYPFADNFADKIVMMGCPLTPKNADEMVRVVKPTGTIDVWIDDSYIPTLQDMARRLKSYVRTPKDLDRFSHNGHSWFTRRQIVANKNGKDDL</sequence>
<keyword evidence="2" id="KW-1185">Reference proteome</keyword>
<gene>
    <name evidence="1" type="ORF">NM688_g2084</name>
</gene>
<proteinExistence type="predicted"/>
<comment type="caution">
    <text evidence="1">The sequence shown here is derived from an EMBL/GenBank/DDBJ whole genome shotgun (WGS) entry which is preliminary data.</text>
</comment>
<dbReference type="Proteomes" id="UP001148662">
    <property type="component" value="Unassembled WGS sequence"/>
</dbReference>
<reference evidence="1" key="1">
    <citation type="submission" date="2022-07" db="EMBL/GenBank/DDBJ databases">
        <title>Genome Sequence of Phlebia brevispora.</title>
        <authorList>
            <person name="Buettner E."/>
        </authorList>
    </citation>
    <scope>NUCLEOTIDE SEQUENCE</scope>
    <source>
        <strain evidence="1">MPL23</strain>
    </source>
</reference>
<name>A0ACC1T9R8_9APHY</name>
<accession>A0ACC1T9R8</accession>
<dbReference type="EMBL" id="JANHOG010000250">
    <property type="protein sequence ID" value="KAJ3556333.1"/>
    <property type="molecule type" value="Genomic_DNA"/>
</dbReference>
<protein>
    <submittedName>
        <fullName evidence="1">Uncharacterized protein</fullName>
    </submittedName>
</protein>